<dbReference type="EMBL" id="JARBHB010000002">
    <property type="protein sequence ID" value="KAJ8892963.1"/>
    <property type="molecule type" value="Genomic_DNA"/>
</dbReference>
<organism evidence="1 2">
    <name type="scientific">Dryococelus australis</name>
    <dbReference type="NCBI Taxonomy" id="614101"/>
    <lineage>
        <taxon>Eukaryota</taxon>
        <taxon>Metazoa</taxon>
        <taxon>Ecdysozoa</taxon>
        <taxon>Arthropoda</taxon>
        <taxon>Hexapoda</taxon>
        <taxon>Insecta</taxon>
        <taxon>Pterygota</taxon>
        <taxon>Neoptera</taxon>
        <taxon>Polyneoptera</taxon>
        <taxon>Phasmatodea</taxon>
        <taxon>Verophasmatodea</taxon>
        <taxon>Anareolatae</taxon>
        <taxon>Phasmatidae</taxon>
        <taxon>Eurycanthinae</taxon>
        <taxon>Dryococelus</taxon>
    </lineage>
</organism>
<dbReference type="Proteomes" id="UP001159363">
    <property type="component" value="Chromosome 2"/>
</dbReference>
<proteinExistence type="predicted"/>
<evidence type="ECO:0000313" key="2">
    <source>
        <dbReference type="Proteomes" id="UP001159363"/>
    </source>
</evidence>
<name>A0ABQ9I8H0_9NEOP</name>
<accession>A0ABQ9I8H0</accession>
<reference evidence="1 2" key="1">
    <citation type="submission" date="2023-02" db="EMBL/GenBank/DDBJ databases">
        <title>LHISI_Scaffold_Assembly.</title>
        <authorList>
            <person name="Stuart O.P."/>
            <person name="Cleave R."/>
            <person name="Magrath M.J.L."/>
            <person name="Mikheyev A.S."/>
        </authorList>
    </citation>
    <scope>NUCLEOTIDE SEQUENCE [LARGE SCALE GENOMIC DNA]</scope>
    <source>
        <strain evidence="1">Daus_M_001</strain>
        <tissue evidence="1">Leg muscle</tissue>
    </source>
</reference>
<keyword evidence="2" id="KW-1185">Reference proteome</keyword>
<evidence type="ECO:0000313" key="1">
    <source>
        <dbReference type="EMBL" id="KAJ8892963.1"/>
    </source>
</evidence>
<gene>
    <name evidence="1" type="ORF">PR048_005544</name>
</gene>
<protein>
    <submittedName>
        <fullName evidence="1">Uncharacterized protein</fullName>
    </submittedName>
</protein>
<sequence length="1047" mass="119362">MPKVRQCEVSQVVYYCYRELNSVVPPCIVVVSSGSQTYGTPVGVPYMAMLSRSWHQRRKAGRFAEWQQQQGVCKPVNRRHRTTEDVGQSAQQVSCEDIWMIPRRRSFVHGRDIIQCVVSAVEEHVVFLLSPVVLSDEVLVRIVFLKQSTLTPLKIYMNMSKTAPSSVKNLDRTLDTSEDLARTSQTEQNEALEYSFHTSPELHPTHELLDPTVSETSPHIYKEVHTTPCTDSYFTPRSGSDENVAEFLEDFQAASETSGALRNTQLGTLLTWPDIVAKLKGYFTPTETMEKYKQLLYTKRQQICETCQTHIETMLYYRCKYNPQVEIAKLKEEIANLSIRTQNPPPQTYDENHTQQSRQRGINPYHQNNYLQRQNTMNHIGIFDPHIETRREEVGGDCKHTTTSTRTLRQYRTHVRFHTEAEEIMCGAVTHPMLPVHRLDRNIGRNSPVKREVESEAQRIAMSRHPPLRAHTRITEMQSEVPVMPRGDQFIGPRSEEQNMCALCLYVGHKTRDCTLFPIQKFDYCTDHGMIQQVMLGGHKDGNDGMHSQNVLSHTLSQMPGQQHSRQGARLDCQQAFRVSSCKHPSDEFFLSFDWSLIQQVWGEDSRTSTPCNGSTGANTSISEFVVQLFSNMTNRQQTEDDTGKLFTYRNKNKHDEEIRTKKFFQSRQNLTFRELLYVPISRQRHAGSKNTSAFFRSQTLGQHWANEKLLPGLLQRARPSKIIPTTPAQMSTAVVCWWKRTKLILNQMRGRSGVFVRLLASQNGEPGSIPGRIAPGYFAQPPKFLQFTQPDEDSHSVGVLAPFADEINAFLFVRRPPNSHLINIATISCAARRELVDGAFITCSKTFSSISDVLTVRRRLASVLQAECFTALYVARYSKWHNYTATLSESFVHTGWDTECQDLPFLDRAPGKTIDKFCVVSQNRLCTLMGLLHVFLNLNVEGGGETACLLNFRVPTASGLHSVFAITPLKNMEMGKAYYVQHLIDDDTAWSQVMTPSKKELTWCRILFPLIWAQEVGTIEKRLLESYAKRKRLIAHLMAAAKGESS</sequence>
<comment type="caution">
    <text evidence="1">The sequence shown here is derived from an EMBL/GenBank/DDBJ whole genome shotgun (WGS) entry which is preliminary data.</text>
</comment>